<feature type="transmembrane region" description="Helical" evidence="1">
    <location>
        <begin position="52"/>
        <end position="72"/>
    </location>
</feature>
<dbReference type="RefSeq" id="WP_344506197.1">
    <property type="nucleotide sequence ID" value="NZ_BAAAQD010000014.1"/>
</dbReference>
<keyword evidence="3" id="KW-1185">Reference proteome</keyword>
<evidence type="ECO:0000313" key="2">
    <source>
        <dbReference type="EMBL" id="GAA1537776.1"/>
    </source>
</evidence>
<feature type="transmembrane region" description="Helical" evidence="1">
    <location>
        <begin position="126"/>
        <end position="147"/>
    </location>
</feature>
<reference evidence="2 3" key="1">
    <citation type="journal article" date="2019" name="Int. J. Syst. Evol. Microbiol.">
        <title>The Global Catalogue of Microorganisms (GCM) 10K type strain sequencing project: providing services to taxonomists for standard genome sequencing and annotation.</title>
        <authorList>
            <consortium name="The Broad Institute Genomics Platform"/>
            <consortium name="The Broad Institute Genome Sequencing Center for Infectious Disease"/>
            <person name="Wu L."/>
            <person name="Ma J."/>
        </authorList>
    </citation>
    <scope>NUCLEOTIDE SEQUENCE [LARGE SCALE GENOMIC DNA]</scope>
    <source>
        <strain evidence="2 3">JCM 15933</strain>
    </source>
</reference>
<dbReference type="EMBL" id="BAAAQD010000014">
    <property type="protein sequence ID" value="GAA1537776.1"/>
    <property type="molecule type" value="Genomic_DNA"/>
</dbReference>
<feature type="transmembrane region" description="Helical" evidence="1">
    <location>
        <begin position="29"/>
        <end position="46"/>
    </location>
</feature>
<sequence length="148" mass="16426">MSQPETATLAYWSEHRTQLRQSEAQRSQLTNYLLAIAAALSVLIVQQEFATATLPLSALITAAGLYGALASAKYHERAEYHLQQARVLTRTLVGIGALGDDADLKSAREAHYRRYWILHRIRLHQLWTGLHLGIAGYGTTLMVITVIG</sequence>
<evidence type="ECO:0000256" key="1">
    <source>
        <dbReference type="SAM" id="Phobius"/>
    </source>
</evidence>
<dbReference type="Proteomes" id="UP001501470">
    <property type="component" value="Unassembled WGS sequence"/>
</dbReference>
<keyword evidence="1" id="KW-0812">Transmembrane</keyword>
<organism evidence="2 3">
    <name type="scientific">Dactylosporangium maewongense</name>
    <dbReference type="NCBI Taxonomy" id="634393"/>
    <lineage>
        <taxon>Bacteria</taxon>
        <taxon>Bacillati</taxon>
        <taxon>Actinomycetota</taxon>
        <taxon>Actinomycetes</taxon>
        <taxon>Micromonosporales</taxon>
        <taxon>Micromonosporaceae</taxon>
        <taxon>Dactylosporangium</taxon>
    </lineage>
</organism>
<proteinExistence type="predicted"/>
<comment type="caution">
    <text evidence="2">The sequence shown here is derived from an EMBL/GenBank/DDBJ whole genome shotgun (WGS) entry which is preliminary data.</text>
</comment>
<evidence type="ECO:0000313" key="3">
    <source>
        <dbReference type="Proteomes" id="UP001501470"/>
    </source>
</evidence>
<gene>
    <name evidence="2" type="ORF">GCM10009827_065820</name>
</gene>
<keyword evidence="1" id="KW-1133">Transmembrane helix</keyword>
<name>A0ABN2BE59_9ACTN</name>
<keyword evidence="1" id="KW-0472">Membrane</keyword>
<accession>A0ABN2BE59</accession>
<protein>
    <recommendedName>
        <fullName evidence="4">SMODS and SLOG-associating 2TM effector domain-containing protein</fullName>
    </recommendedName>
</protein>
<evidence type="ECO:0008006" key="4">
    <source>
        <dbReference type="Google" id="ProtNLM"/>
    </source>
</evidence>